<feature type="domain" description="Uracil-DNA glycosylase-like" evidence="12">
    <location>
        <begin position="73"/>
        <end position="219"/>
    </location>
</feature>
<protein>
    <recommendedName>
        <fullName evidence="4">Type-4 uracil-DNA glycosylase</fullName>
        <ecNumber evidence="3">3.2.2.27</ecNumber>
    </recommendedName>
</protein>
<dbReference type="GO" id="GO:0006281">
    <property type="term" value="P:DNA repair"/>
    <property type="evidence" value="ECO:0007669"/>
    <property type="project" value="UniProtKB-KW"/>
</dbReference>
<keyword evidence="9" id="KW-0408">Iron</keyword>
<name>A0A354YXT8_9FIRM</name>
<comment type="catalytic activity">
    <reaction evidence="1">
        <text>Hydrolyzes single-stranded DNA or mismatched double-stranded DNA and polynucleotides, releasing free uracil.</text>
        <dbReference type="EC" id="3.2.2.27"/>
    </reaction>
</comment>
<dbReference type="NCBIfam" id="TIGR00758">
    <property type="entry name" value="UDG_fam4"/>
    <property type="match status" value="1"/>
</dbReference>
<evidence type="ECO:0000256" key="7">
    <source>
        <dbReference type="ARBA" id="ARBA00022763"/>
    </source>
</evidence>
<evidence type="ECO:0000259" key="12">
    <source>
        <dbReference type="SMART" id="SM00986"/>
    </source>
</evidence>
<keyword evidence="5" id="KW-0004">4Fe-4S</keyword>
<evidence type="ECO:0000256" key="4">
    <source>
        <dbReference type="ARBA" id="ARBA00019403"/>
    </source>
</evidence>
<evidence type="ECO:0000256" key="11">
    <source>
        <dbReference type="ARBA" id="ARBA00023204"/>
    </source>
</evidence>
<comment type="caution">
    <text evidence="13">The sequence shown here is derived from an EMBL/GenBank/DDBJ whole genome shotgun (WGS) entry which is preliminary data.</text>
</comment>
<proteinExistence type="inferred from homology"/>
<dbReference type="EC" id="3.2.2.27" evidence="3"/>
<dbReference type="CDD" id="cd10030">
    <property type="entry name" value="UDG-F4_TTUDGA_SPO1dp_like"/>
    <property type="match status" value="1"/>
</dbReference>
<dbReference type="EMBL" id="DNZF01000210">
    <property type="protein sequence ID" value="HBK54163.1"/>
    <property type="molecule type" value="Genomic_DNA"/>
</dbReference>
<dbReference type="STRING" id="378794.GCA_001570625_02951"/>
<dbReference type="Proteomes" id="UP000263273">
    <property type="component" value="Unassembled WGS sequence"/>
</dbReference>
<organism evidence="13 14">
    <name type="scientific">Syntrophomonas wolfei</name>
    <dbReference type="NCBI Taxonomy" id="863"/>
    <lineage>
        <taxon>Bacteria</taxon>
        <taxon>Bacillati</taxon>
        <taxon>Bacillota</taxon>
        <taxon>Clostridia</taxon>
        <taxon>Eubacteriales</taxon>
        <taxon>Syntrophomonadaceae</taxon>
        <taxon>Syntrophomonas</taxon>
    </lineage>
</organism>
<gene>
    <name evidence="13" type="ORF">DDZ44_09535</name>
</gene>
<evidence type="ECO:0000256" key="3">
    <source>
        <dbReference type="ARBA" id="ARBA00012030"/>
    </source>
</evidence>
<keyword evidence="6" id="KW-0479">Metal-binding</keyword>
<dbReference type="Pfam" id="PF03167">
    <property type="entry name" value="UDG"/>
    <property type="match status" value="1"/>
</dbReference>
<dbReference type="GO" id="GO:0046872">
    <property type="term" value="F:metal ion binding"/>
    <property type="evidence" value="ECO:0007669"/>
    <property type="project" value="UniProtKB-KW"/>
</dbReference>
<dbReference type="RefSeq" id="WP_153014759.1">
    <property type="nucleotide sequence ID" value="NZ_DCDX01000045.1"/>
</dbReference>
<keyword evidence="11" id="KW-0234">DNA repair</keyword>
<dbReference type="Gene3D" id="3.40.470.10">
    <property type="entry name" value="Uracil-DNA glycosylase-like domain"/>
    <property type="match status" value="1"/>
</dbReference>
<dbReference type="InterPro" id="IPR051536">
    <property type="entry name" value="UDG_Type-4/5"/>
</dbReference>
<evidence type="ECO:0000256" key="6">
    <source>
        <dbReference type="ARBA" id="ARBA00022723"/>
    </source>
</evidence>
<dbReference type="InterPro" id="IPR005122">
    <property type="entry name" value="Uracil-DNA_glycosylase-like"/>
</dbReference>
<dbReference type="InterPro" id="IPR036895">
    <property type="entry name" value="Uracil-DNA_glycosylase-like_sf"/>
</dbReference>
<dbReference type="PANTHER" id="PTHR33693:SF1">
    <property type="entry name" value="TYPE-4 URACIL-DNA GLYCOSYLASE"/>
    <property type="match status" value="1"/>
</dbReference>
<evidence type="ECO:0000256" key="9">
    <source>
        <dbReference type="ARBA" id="ARBA00023004"/>
    </source>
</evidence>
<accession>A0A354YXT8</accession>
<dbReference type="SMART" id="SM00987">
    <property type="entry name" value="UreE_C"/>
    <property type="match status" value="1"/>
</dbReference>
<dbReference type="SMART" id="SM00986">
    <property type="entry name" value="UDG"/>
    <property type="match status" value="1"/>
</dbReference>
<dbReference type="AlphaFoldDB" id="A0A354YXT8"/>
<evidence type="ECO:0000256" key="10">
    <source>
        <dbReference type="ARBA" id="ARBA00023014"/>
    </source>
</evidence>
<reference evidence="13 14" key="1">
    <citation type="journal article" date="2018" name="Nat. Biotechnol.">
        <title>A standardized bacterial taxonomy based on genome phylogeny substantially revises the tree of life.</title>
        <authorList>
            <person name="Parks D.H."/>
            <person name="Chuvochina M."/>
            <person name="Waite D.W."/>
            <person name="Rinke C."/>
            <person name="Skarshewski A."/>
            <person name="Chaumeil P.A."/>
            <person name="Hugenholtz P."/>
        </authorList>
    </citation>
    <scope>NUCLEOTIDE SEQUENCE [LARGE SCALE GENOMIC DNA]</scope>
    <source>
        <strain evidence="13">UBA10948</strain>
    </source>
</reference>
<dbReference type="GO" id="GO:0004844">
    <property type="term" value="F:uracil DNA N-glycosylase activity"/>
    <property type="evidence" value="ECO:0007669"/>
    <property type="project" value="UniProtKB-EC"/>
</dbReference>
<evidence type="ECO:0000313" key="13">
    <source>
        <dbReference type="EMBL" id="HBK54163.1"/>
    </source>
</evidence>
<dbReference type="SUPFAM" id="SSF52141">
    <property type="entry name" value="Uracil-DNA glycosylase-like"/>
    <property type="match status" value="1"/>
</dbReference>
<keyword evidence="7" id="KW-0227">DNA damage</keyword>
<sequence length="229" mass="25822">MSSEQPSLFELLPGEELYRQEKQVAAKEIHSPFLPGIKVEEAFPGIKEAAPLEELARNCNNCRLRSGCRQVVFSDGDVKSRIMFIGEGPGKDEDEQGRPFVGKAGQLLDKILVAAEIPRSQVYISNVVKCRPPGNRLPNPDEVRECRNYLEAQIRIMQPAIIVCLGAMASQVIIDPKASVSKIRGKWFNRQGVKIMATYHPAALLRNPSYKRPAWQDFQMIRDEYNKVK</sequence>
<keyword evidence="8" id="KW-0378">Hydrolase</keyword>
<evidence type="ECO:0000256" key="1">
    <source>
        <dbReference type="ARBA" id="ARBA00001400"/>
    </source>
</evidence>
<evidence type="ECO:0000313" key="14">
    <source>
        <dbReference type="Proteomes" id="UP000263273"/>
    </source>
</evidence>
<dbReference type="InterPro" id="IPR005273">
    <property type="entry name" value="Ura-DNA_glyco_family4"/>
</dbReference>
<dbReference type="PANTHER" id="PTHR33693">
    <property type="entry name" value="TYPE-5 URACIL-DNA GLYCOSYLASE"/>
    <property type="match status" value="1"/>
</dbReference>
<evidence type="ECO:0000256" key="5">
    <source>
        <dbReference type="ARBA" id="ARBA00022485"/>
    </source>
</evidence>
<comment type="similarity">
    <text evidence="2">Belongs to the uracil-DNA glycosylase (UDG) superfamily. Type 4 (UDGa) family.</text>
</comment>
<keyword evidence="10" id="KW-0411">Iron-sulfur</keyword>
<dbReference type="GO" id="GO:0051539">
    <property type="term" value="F:4 iron, 4 sulfur cluster binding"/>
    <property type="evidence" value="ECO:0007669"/>
    <property type="project" value="UniProtKB-KW"/>
</dbReference>
<evidence type="ECO:0000256" key="8">
    <source>
        <dbReference type="ARBA" id="ARBA00022801"/>
    </source>
</evidence>
<evidence type="ECO:0000256" key="2">
    <source>
        <dbReference type="ARBA" id="ARBA00006521"/>
    </source>
</evidence>